<reference evidence="16" key="1">
    <citation type="journal article" date="2014" name="Genome Biol. Evol.">
        <title>Pangenome evidence for extensive interdomain horizontal transfer affecting lineage core and shell genes in uncultured planktonic thaumarchaeota and euryarchaeota.</title>
        <authorList>
            <person name="Deschamps P."/>
            <person name="Zivanovic Y."/>
            <person name="Moreira D."/>
            <person name="Rodriguez-Valera F."/>
            <person name="Lopez-Garcia P."/>
        </authorList>
    </citation>
    <scope>NUCLEOTIDE SEQUENCE</scope>
</reference>
<dbReference type="PANTHER" id="PTHR19376:SF32">
    <property type="entry name" value="DNA-DIRECTED RNA POLYMERASE III SUBUNIT RPC1"/>
    <property type="match status" value="1"/>
</dbReference>
<feature type="binding site" evidence="13">
    <location>
        <position position="172"/>
    </location>
    <ligand>
        <name>Zn(2+)</name>
        <dbReference type="ChEBI" id="CHEBI:29105"/>
        <label>2</label>
    </ligand>
</feature>
<comment type="subunit">
    <text evidence="13">Part of the RNA polymerase complex.</text>
</comment>
<organism evidence="16">
    <name type="scientific">uncultured marine group II/III euryarchaeote SAT1000_18_C09</name>
    <dbReference type="NCBI Taxonomy" id="1456564"/>
    <lineage>
        <taxon>Archaea</taxon>
        <taxon>Methanobacteriati</taxon>
        <taxon>Methanobacteriota</taxon>
        <taxon>environmental samples</taxon>
    </lineage>
</organism>
<comment type="function">
    <text evidence="12 13">DNA-dependent RNA polymerase (RNAP) catalyzes the transcription of DNA into RNA using the four ribonucleoside triphosphates as substrates. Forms the clamp head domain.</text>
</comment>
<dbReference type="GO" id="GO:0008270">
    <property type="term" value="F:zinc ion binding"/>
    <property type="evidence" value="ECO:0007669"/>
    <property type="project" value="UniProtKB-UniRule"/>
</dbReference>
<dbReference type="Pfam" id="PF04998">
    <property type="entry name" value="RNA_pol_Rpb1_5"/>
    <property type="match status" value="1"/>
</dbReference>
<dbReference type="GO" id="GO:0006351">
    <property type="term" value="P:DNA-templated transcription"/>
    <property type="evidence" value="ECO:0007669"/>
    <property type="project" value="UniProtKB-UniRule"/>
</dbReference>
<evidence type="ECO:0000313" key="16">
    <source>
        <dbReference type="EMBL" id="AIF23744.1"/>
    </source>
</evidence>
<evidence type="ECO:0000256" key="3">
    <source>
        <dbReference type="ARBA" id="ARBA00022490"/>
    </source>
</evidence>
<evidence type="ECO:0000256" key="9">
    <source>
        <dbReference type="ARBA" id="ARBA00023125"/>
    </source>
</evidence>
<dbReference type="InterPro" id="IPR038120">
    <property type="entry name" value="Rpb1_funnel_sf"/>
</dbReference>
<dbReference type="Gene3D" id="1.10.132.30">
    <property type="match status" value="2"/>
</dbReference>
<dbReference type="InterPro" id="IPR045867">
    <property type="entry name" value="DNA-dir_RpoC_beta_prime"/>
</dbReference>
<feature type="binding site" evidence="13">
    <location>
        <position position="169"/>
    </location>
    <ligand>
        <name>Zn(2+)</name>
        <dbReference type="ChEBI" id="CHEBI:29105"/>
        <label>2</label>
    </ligand>
</feature>
<feature type="binding site" evidence="13">
    <location>
        <position position="68"/>
    </location>
    <ligand>
        <name>Zn(2+)</name>
        <dbReference type="ChEBI" id="CHEBI:29105"/>
        <label>1</label>
    </ligand>
</feature>
<comment type="cofactor">
    <cofactor evidence="13">
        <name>Mg(2+)</name>
        <dbReference type="ChEBI" id="CHEBI:18420"/>
    </cofactor>
</comment>
<dbReference type="EC" id="2.7.7.6" evidence="13"/>
<dbReference type="InterPro" id="IPR012758">
    <property type="entry name" value="RPO1N"/>
</dbReference>
<dbReference type="GO" id="GO:0000428">
    <property type="term" value="C:DNA-directed RNA polymerase complex"/>
    <property type="evidence" value="ECO:0007669"/>
    <property type="project" value="UniProtKB-KW"/>
</dbReference>
<keyword evidence="5 13" id="KW-0548">Nucleotidyltransferase</keyword>
<dbReference type="GO" id="GO:0000287">
    <property type="term" value="F:magnesium ion binding"/>
    <property type="evidence" value="ECO:0007669"/>
    <property type="project" value="UniProtKB-UniRule"/>
</dbReference>
<evidence type="ECO:0000256" key="1">
    <source>
        <dbReference type="ARBA" id="ARBA00006460"/>
    </source>
</evidence>
<dbReference type="HAMAP" id="MF_00863">
    <property type="entry name" value="RNApol_arch_Rpo1N"/>
    <property type="match status" value="1"/>
</dbReference>
<dbReference type="Gene3D" id="6.20.50.80">
    <property type="match status" value="1"/>
</dbReference>
<feature type="binding site" evidence="13">
    <location>
        <position position="75"/>
    </location>
    <ligand>
        <name>Zn(2+)</name>
        <dbReference type="ChEBI" id="CHEBI:29105"/>
        <label>1</label>
    </ligand>
</feature>
<dbReference type="Pfam" id="PF00623">
    <property type="entry name" value="RNA_pol_Rpb1_2"/>
    <property type="match status" value="2"/>
</dbReference>
<feature type="binding site" evidence="13">
    <location>
        <position position="105"/>
    </location>
    <ligand>
        <name>Zn(2+)</name>
        <dbReference type="ChEBI" id="CHEBI:29105"/>
        <label>2</label>
    </ligand>
</feature>
<evidence type="ECO:0000256" key="14">
    <source>
        <dbReference type="RuleBase" id="RU004279"/>
    </source>
</evidence>
<dbReference type="InterPro" id="IPR007081">
    <property type="entry name" value="RNA_pol_Rpb1_5"/>
</dbReference>
<dbReference type="FunFam" id="2.40.40.20:FF:000019">
    <property type="entry name" value="DNA-directed RNA polymerase II subunit RPB1"/>
    <property type="match status" value="1"/>
</dbReference>
<dbReference type="InterPro" id="IPR000722">
    <property type="entry name" value="RNA_pol_asu"/>
</dbReference>
<evidence type="ECO:0000256" key="6">
    <source>
        <dbReference type="ARBA" id="ARBA00022723"/>
    </source>
</evidence>
<gene>
    <name evidence="13 16" type="primary">rpoA1</name>
    <name evidence="13" type="synonym">rpo1N</name>
</gene>
<dbReference type="EMBL" id="KF901239">
    <property type="protein sequence ID" value="AIF23744.1"/>
    <property type="molecule type" value="Genomic_DNA"/>
</dbReference>
<dbReference type="Pfam" id="PF04997">
    <property type="entry name" value="RNA_pol_Rpb1_1"/>
    <property type="match status" value="1"/>
</dbReference>
<dbReference type="InterPro" id="IPR007083">
    <property type="entry name" value="RNA_pol_Rpb1_4"/>
</dbReference>
<dbReference type="GO" id="GO:0003899">
    <property type="term" value="F:DNA-directed RNA polymerase activity"/>
    <property type="evidence" value="ECO:0007669"/>
    <property type="project" value="UniProtKB-UniRule"/>
</dbReference>
<keyword evidence="9 13" id="KW-0238">DNA-binding</keyword>
<keyword evidence="4 13" id="KW-0808">Transferase</keyword>
<dbReference type="InterPro" id="IPR006592">
    <property type="entry name" value="RNA_pol_N"/>
</dbReference>
<feature type="domain" description="RNA polymerase N-terminal" evidence="15">
    <location>
        <begin position="229"/>
        <end position="672"/>
    </location>
</feature>
<dbReference type="Gene3D" id="4.10.860.120">
    <property type="entry name" value="RNA polymerase II, clamp domain"/>
    <property type="match status" value="2"/>
</dbReference>
<name>A0A075I6W5_9EURY</name>
<evidence type="ECO:0000256" key="8">
    <source>
        <dbReference type="ARBA" id="ARBA00022842"/>
    </source>
</evidence>
<evidence type="ECO:0000256" key="4">
    <source>
        <dbReference type="ARBA" id="ARBA00022679"/>
    </source>
</evidence>
<comment type="cofactor">
    <cofactor evidence="13">
        <name>Zn(2+)</name>
        <dbReference type="ChEBI" id="CHEBI:29105"/>
    </cofactor>
    <text evidence="13">Binds at least 2 Zn(2+) per subunit.</text>
</comment>
<sequence>MSARDAAKIPKRIESIKFGLLDPNEIRKMSSVEIKTADTYKDDGHAYKQGLMDPKMGVIDPGIRCETCGNKHEECPSHFGHIALELPVLHIGFTNLIKASLKSTCNTCSKILLHGSAETHPLDPEKSEQDFYRDRVHDIMVKHGVGSREFKTIIKDIEKECAKKSRTICMHCGSEQGKIMLDKPSTFKEKKADKGEHKLNARDIREWLERIPDEHLIFLGMNKDSSRPEWTIMKVLPVPPITVRPSITLDSGDRSEDDLTHKLVDVLRINQRLRENRDAGAPQLIVEDLWELLQYHCTTYFDNQTSGIPPARHRSGRPLKTLAQRLKGKEGRFRSNLSGKRVNFCARTVISPDPNLGINEVGVPEKTAKELTVPIRVTSRNREQLRQMVLRGPDVHPGVNYIMRGDHFRVRITDKTKYIWSGFRCLNPECDCGSEDEPYTGYRPDLNEVLHAPNFLPGLELKRQMRRNAIGDLEEEWAVDLEATLSNLKGEDVKGQSLKEDDPKAIIHNRWKWEHSNPAEFFPDHLEVSCPHCGSPEIEDEYGKTYSTEIEDRLSTYDREGNPKPGVIVERHLIDGDVAIFNRQPSLHRMSMMVHEIRVMEGKTFRFNLADCTPYNADFDGDEMNLHVIQSEEARAEAKILMRVQEHIISPRYGGSVIGGIHDHISGAYLLTHGNRILPKNLVMEVLGAIGWIGDLPEEVQENGMVGYRGTDVLSLIVPGGFNLQYTNRSGEQVNVTSGKVSGTIDKRGIGAEDGRLLDAVVQTHGSDAGAEFLNRMTKMTIAICSAMGFTTGIDDEDLPLKAKEEIDEINAWASDQVDAELRKFGKDGRGEFQNLTVDCEKNHTSQLHLSNQLQSRLRTHEQAFNYSSGEWYTRKELEIAKICPKCKSLNDQMDASKAKTTRFSGKLTKSKDYGKTQKFNYEPRPGRTPRETLEENILGILDQGKADAGEVAKENLGSDNPAVMMAVSGARGSMDNLAMMAGSIGQPKVRGKRLERGYQDRVLTHFPRGVQGSKEKGFVSSSFKRGLEPTEFFMLSISGRESLVDTAVRTSKSGYMQRRLINAMDDLKVSDDGMNSVRNTAKRIIQFEYGEDGIDPARSRKGSPFNVSQVLDDALGGEN</sequence>
<dbReference type="SMART" id="SM00663">
    <property type="entry name" value="RPOLA_N"/>
    <property type="match status" value="1"/>
</dbReference>
<keyword evidence="3 13" id="KW-0963">Cytoplasm</keyword>
<evidence type="ECO:0000256" key="7">
    <source>
        <dbReference type="ARBA" id="ARBA00022833"/>
    </source>
</evidence>
<dbReference type="Gene3D" id="2.40.40.20">
    <property type="match status" value="2"/>
</dbReference>
<accession>A0A075I6W5</accession>
<dbReference type="Pfam" id="PF04983">
    <property type="entry name" value="RNA_pol_Rpb1_3"/>
    <property type="match status" value="1"/>
</dbReference>
<dbReference type="AlphaFoldDB" id="A0A075I6W5"/>
<dbReference type="GO" id="GO:0003677">
    <property type="term" value="F:DNA binding"/>
    <property type="evidence" value="ECO:0007669"/>
    <property type="project" value="UniProtKB-UniRule"/>
</dbReference>
<keyword evidence="6 13" id="KW-0479">Metal-binding</keyword>
<evidence type="ECO:0000256" key="11">
    <source>
        <dbReference type="ARBA" id="ARBA00048552"/>
    </source>
</evidence>
<keyword evidence="8 13" id="KW-0460">Magnesium</keyword>
<dbReference type="Gene3D" id="6.10.250.2940">
    <property type="match status" value="1"/>
</dbReference>
<keyword evidence="2 13" id="KW-0240">DNA-directed RNA polymerase</keyword>
<keyword evidence="7 13" id="KW-0862">Zinc</keyword>
<evidence type="ECO:0000259" key="15">
    <source>
        <dbReference type="SMART" id="SM00663"/>
    </source>
</evidence>
<evidence type="ECO:0000256" key="5">
    <source>
        <dbReference type="ARBA" id="ARBA00022695"/>
    </source>
</evidence>
<dbReference type="GO" id="GO:0005737">
    <property type="term" value="C:cytoplasm"/>
    <property type="evidence" value="ECO:0007669"/>
    <property type="project" value="UniProtKB-SubCell"/>
</dbReference>
<dbReference type="SUPFAM" id="SSF64484">
    <property type="entry name" value="beta and beta-prime subunits of DNA dependent RNA-polymerase"/>
    <property type="match status" value="1"/>
</dbReference>
<feature type="binding site" evidence="13">
    <location>
        <position position="78"/>
    </location>
    <ligand>
        <name>Zn(2+)</name>
        <dbReference type="ChEBI" id="CHEBI:29105"/>
        <label>1</label>
    </ligand>
</feature>
<evidence type="ECO:0000256" key="12">
    <source>
        <dbReference type="ARBA" id="ARBA00053389"/>
    </source>
</evidence>
<evidence type="ECO:0000256" key="2">
    <source>
        <dbReference type="ARBA" id="ARBA00022478"/>
    </source>
</evidence>
<dbReference type="InterPro" id="IPR007066">
    <property type="entry name" value="RNA_pol_Rpb1_3"/>
</dbReference>
<comment type="subcellular location">
    <subcellularLocation>
        <location evidence="13">Cytoplasm</location>
    </subcellularLocation>
</comment>
<feature type="binding site" evidence="13">
    <location>
        <position position="618"/>
    </location>
    <ligand>
        <name>Mg(2+)</name>
        <dbReference type="ChEBI" id="CHEBI:18420"/>
    </ligand>
</feature>
<feature type="binding site" evidence="13">
    <location>
        <position position="108"/>
    </location>
    <ligand>
        <name>Zn(2+)</name>
        <dbReference type="ChEBI" id="CHEBI:29105"/>
        <label>2</label>
    </ligand>
</feature>
<comment type="similarity">
    <text evidence="1 13 14">Belongs to the RNA polymerase beta' chain family.</text>
</comment>
<comment type="function">
    <text evidence="14">DNA-dependent RNA polymerase catalyzes the transcription of DNA into RNA using the four ribonucleoside triphosphates as substrates.</text>
</comment>
<feature type="binding site" evidence="13">
    <location>
        <position position="622"/>
    </location>
    <ligand>
        <name>Mg(2+)</name>
        <dbReference type="ChEBI" id="CHEBI:18420"/>
    </ligand>
</feature>
<comment type="catalytic activity">
    <reaction evidence="11 13 14">
        <text>RNA(n) + a ribonucleoside 5'-triphosphate = RNA(n+1) + diphosphate</text>
        <dbReference type="Rhea" id="RHEA:21248"/>
        <dbReference type="Rhea" id="RHEA-COMP:14527"/>
        <dbReference type="Rhea" id="RHEA-COMP:17342"/>
        <dbReference type="ChEBI" id="CHEBI:33019"/>
        <dbReference type="ChEBI" id="CHEBI:61557"/>
        <dbReference type="ChEBI" id="CHEBI:140395"/>
        <dbReference type="EC" id="2.7.7.6"/>
    </reaction>
</comment>
<protein>
    <recommendedName>
        <fullName evidence="13">DNA-directed RNA polymerase subunit Rpo1N</fullName>
        <ecNumber evidence="13">2.7.7.6</ecNumber>
    </recommendedName>
    <alternativeName>
        <fullName evidence="13">DNA-directed RNA polymerase subunit A'</fullName>
    </alternativeName>
</protein>
<proteinExistence type="inferred from homology"/>
<dbReference type="InterPro" id="IPR042102">
    <property type="entry name" value="RNA_pol_Rpb1_3_sf"/>
</dbReference>
<dbReference type="Pfam" id="PF05000">
    <property type="entry name" value="RNA_pol_Rpb1_4"/>
    <property type="match status" value="1"/>
</dbReference>
<dbReference type="InterPro" id="IPR044893">
    <property type="entry name" value="RNA_pol_Rpb1_clamp_domain"/>
</dbReference>
<feature type="binding site" evidence="13">
    <location>
        <position position="65"/>
    </location>
    <ligand>
        <name>Zn(2+)</name>
        <dbReference type="ChEBI" id="CHEBI:29105"/>
        <label>1</label>
    </ligand>
</feature>
<feature type="binding site" evidence="13">
    <location>
        <position position="620"/>
    </location>
    <ligand>
        <name>Mg(2+)</name>
        <dbReference type="ChEBI" id="CHEBI:18420"/>
    </ligand>
</feature>
<keyword evidence="10 13" id="KW-0804">Transcription</keyword>
<dbReference type="PANTHER" id="PTHR19376">
    <property type="entry name" value="DNA-DIRECTED RNA POLYMERASE"/>
    <property type="match status" value="1"/>
</dbReference>
<dbReference type="Gene3D" id="3.30.1490.180">
    <property type="entry name" value="RNA polymerase ii"/>
    <property type="match status" value="2"/>
</dbReference>
<evidence type="ECO:0000256" key="10">
    <source>
        <dbReference type="ARBA" id="ARBA00023163"/>
    </source>
</evidence>
<evidence type="ECO:0000256" key="13">
    <source>
        <dbReference type="HAMAP-Rule" id="MF_00863"/>
    </source>
</evidence>
<dbReference type="InterPro" id="IPR007080">
    <property type="entry name" value="RNA_pol_Rpb1_1"/>
</dbReference>
<dbReference type="Gene3D" id="1.10.274.100">
    <property type="entry name" value="RNA polymerase Rpb1, domain 3"/>
    <property type="match status" value="1"/>
</dbReference>